<organism evidence="2 3">
    <name type="scientific">Calocera viscosa (strain TUFC12733)</name>
    <dbReference type="NCBI Taxonomy" id="1330018"/>
    <lineage>
        <taxon>Eukaryota</taxon>
        <taxon>Fungi</taxon>
        <taxon>Dikarya</taxon>
        <taxon>Basidiomycota</taxon>
        <taxon>Agaricomycotina</taxon>
        <taxon>Dacrymycetes</taxon>
        <taxon>Dacrymycetales</taxon>
        <taxon>Dacrymycetaceae</taxon>
        <taxon>Calocera</taxon>
    </lineage>
</organism>
<name>A0A167LY26_CALVF</name>
<evidence type="ECO:0000256" key="1">
    <source>
        <dbReference type="SAM" id="MobiDB-lite"/>
    </source>
</evidence>
<dbReference type="EMBL" id="KV417285">
    <property type="protein sequence ID" value="KZO96147.1"/>
    <property type="molecule type" value="Genomic_DNA"/>
</dbReference>
<dbReference type="Proteomes" id="UP000076738">
    <property type="component" value="Unassembled WGS sequence"/>
</dbReference>
<feature type="region of interest" description="Disordered" evidence="1">
    <location>
        <begin position="1"/>
        <end position="29"/>
    </location>
</feature>
<accession>A0A167LY26</accession>
<feature type="region of interest" description="Disordered" evidence="1">
    <location>
        <begin position="380"/>
        <end position="414"/>
    </location>
</feature>
<evidence type="ECO:0000313" key="2">
    <source>
        <dbReference type="EMBL" id="KZO96147.1"/>
    </source>
</evidence>
<gene>
    <name evidence="2" type="ORF">CALVIDRAFT_598480</name>
</gene>
<dbReference type="OrthoDB" id="3171382at2759"/>
<reference evidence="2 3" key="1">
    <citation type="journal article" date="2016" name="Mol. Biol. Evol.">
        <title>Comparative Genomics of Early-Diverging Mushroom-Forming Fungi Provides Insights into the Origins of Lignocellulose Decay Capabilities.</title>
        <authorList>
            <person name="Nagy L.G."/>
            <person name="Riley R."/>
            <person name="Tritt A."/>
            <person name="Adam C."/>
            <person name="Daum C."/>
            <person name="Floudas D."/>
            <person name="Sun H."/>
            <person name="Yadav J.S."/>
            <person name="Pangilinan J."/>
            <person name="Larsson K.H."/>
            <person name="Matsuura K."/>
            <person name="Barry K."/>
            <person name="Labutti K."/>
            <person name="Kuo R."/>
            <person name="Ohm R.A."/>
            <person name="Bhattacharya S.S."/>
            <person name="Shirouzu T."/>
            <person name="Yoshinaga Y."/>
            <person name="Martin F.M."/>
            <person name="Grigoriev I.V."/>
            <person name="Hibbett D.S."/>
        </authorList>
    </citation>
    <scope>NUCLEOTIDE SEQUENCE [LARGE SCALE GENOMIC DNA]</scope>
    <source>
        <strain evidence="2 3">TUFC12733</strain>
    </source>
</reference>
<protein>
    <submittedName>
        <fullName evidence="2">Uncharacterized protein</fullName>
    </submittedName>
</protein>
<feature type="compositionally biased region" description="Low complexity" evidence="1">
    <location>
        <begin position="1"/>
        <end position="12"/>
    </location>
</feature>
<proteinExistence type="predicted"/>
<dbReference type="AlphaFoldDB" id="A0A167LY26"/>
<evidence type="ECO:0000313" key="3">
    <source>
        <dbReference type="Proteomes" id="UP000076738"/>
    </source>
</evidence>
<sequence length="414" mass="47346">MPDTPSASGSKPSSPPLWPPSNTRPSDLPLPERFARAVPSAPALATYTELQLPARTDERCLTYCTQRSNARTFRMEPVCHTLCWRKVYDYEQKLIDAAARVGTLDITLPGTVLSEEQTRELDARVIKQRDDLSTLAARYAPEKLARVEAAEARRKREAAALQPEWEAYCQRVERMQREGAEEDAVRRFMVEKRALRERVEQLSQPGPEHRYRSFGELLLPFPPPKTDRWSFLRGHYIYYVRGTHEPPHLWARMTILGPWGLRIAQAVQRDGREVGALLDSDMVPKVKGPKTVGLAQMGAEQQQGSGKKERDPNYVAVLSLEHVPPAIYDSASSSMQRIYAPVLSFLERYRESFASGQQRRSARLLWEKLTDLEDGPMGMWKKMGAGFESLRKEREREEREERRAREKEKGEGTP</sequence>
<feature type="compositionally biased region" description="Basic and acidic residues" evidence="1">
    <location>
        <begin position="389"/>
        <end position="414"/>
    </location>
</feature>
<keyword evidence="3" id="KW-1185">Reference proteome</keyword>